<reference evidence="2 3" key="1">
    <citation type="submission" date="2018-07" db="EMBL/GenBank/DDBJ databases">
        <title>Genomic Encyclopedia of Type Strains, Phase IV (KMG-IV): sequencing the most valuable type-strain genomes for metagenomic binning, comparative biology and taxonomic classification.</title>
        <authorList>
            <person name="Goeker M."/>
        </authorList>
    </citation>
    <scope>NUCLEOTIDE SEQUENCE [LARGE SCALE GENOMIC DNA]</scope>
    <source>
        <strain evidence="2 3">DSM 16500</strain>
    </source>
</reference>
<keyword evidence="1" id="KW-0472">Membrane</keyword>
<dbReference type="OrthoDB" id="5659946at2"/>
<organism evidence="2 3">
    <name type="scientific">Aquicella lusitana</name>
    <dbReference type="NCBI Taxonomy" id="254246"/>
    <lineage>
        <taxon>Bacteria</taxon>
        <taxon>Pseudomonadati</taxon>
        <taxon>Pseudomonadota</taxon>
        <taxon>Gammaproteobacteria</taxon>
        <taxon>Legionellales</taxon>
        <taxon>Coxiellaceae</taxon>
        <taxon>Aquicella</taxon>
    </lineage>
</organism>
<feature type="transmembrane region" description="Helical" evidence="1">
    <location>
        <begin position="214"/>
        <end position="235"/>
    </location>
</feature>
<evidence type="ECO:0000313" key="3">
    <source>
        <dbReference type="Proteomes" id="UP000254720"/>
    </source>
</evidence>
<evidence type="ECO:0000256" key="1">
    <source>
        <dbReference type="SAM" id="Phobius"/>
    </source>
</evidence>
<dbReference type="AlphaFoldDB" id="A0A370GPN8"/>
<feature type="transmembrane region" description="Helical" evidence="1">
    <location>
        <begin position="174"/>
        <end position="193"/>
    </location>
</feature>
<feature type="transmembrane region" description="Helical" evidence="1">
    <location>
        <begin position="241"/>
        <end position="261"/>
    </location>
</feature>
<feature type="transmembrane region" description="Helical" evidence="1">
    <location>
        <begin position="273"/>
        <end position="301"/>
    </location>
</feature>
<sequence length="310" mass="34306">MWLQRFTNYLLDHRWQTIALAFVITFIPIIGIVGILIAAFMTLRKSIAEGAVLTVAATLPYVISFFVAGHEAASPEIVVWAAVSVAVFSNILTWVFAVMLRRKASWSTILQLGALTGVLVVSVIHLVFPDIADWWASQLQSYYAEAQAMTAGILKAPVSPGDTQLESINITKQYASGLIVAGILFNGILQLIIARWWQAVLYAPGSMRRELQSIRLSSLAGVLFIVSLVLSYLGNSVVLDIMPILYILFGAAGLSLIHYLFRLMSASSRWFWILLLYVTLVISLPTSMIFIAVLALADIWLDMRKRVSKV</sequence>
<gene>
    <name evidence="2" type="ORF">C8D86_10795</name>
</gene>
<comment type="caution">
    <text evidence="2">The sequence shown here is derived from an EMBL/GenBank/DDBJ whole genome shotgun (WGS) entry which is preliminary data.</text>
</comment>
<feature type="transmembrane region" description="Helical" evidence="1">
    <location>
        <begin position="109"/>
        <end position="128"/>
    </location>
</feature>
<dbReference type="RefSeq" id="WP_114834077.1">
    <property type="nucleotide sequence ID" value="NZ_LR699114.1"/>
</dbReference>
<evidence type="ECO:0000313" key="2">
    <source>
        <dbReference type="EMBL" id="RDI45216.1"/>
    </source>
</evidence>
<feature type="transmembrane region" description="Helical" evidence="1">
    <location>
        <begin position="20"/>
        <end position="43"/>
    </location>
</feature>
<dbReference type="Proteomes" id="UP000254720">
    <property type="component" value="Unassembled WGS sequence"/>
</dbReference>
<name>A0A370GPN8_9COXI</name>
<feature type="transmembrane region" description="Helical" evidence="1">
    <location>
        <begin position="77"/>
        <end position="97"/>
    </location>
</feature>
<keyword evidence="1" id="KW-1133">Transmembrane helix</keyword>
<accession>A0A370GPN8</accession>
<protein>
    <submittedName>
        <fullName evidence="2">Uncharacterized protein</fullName>
    </submittedName>
</protein>
<keyword evidence="3" id="KW-1185">Reference proteome</keyword>
<dbReference type="EMBL" id="QQAX01000007">
    <property type="protein sequence ID" value="RDI45216.1"/>
    <property type="molecule type" value="Genomic_DNA"/>
</dbReference>
<feature type="transmembrane region" description="Helical" evidence="1">
    <location>
        <begin position="50"/>
        <end position="71"/>
    </location>
</feature>
<proteinExistence type="predicted"/>
<keyword evidence="1" id="KW-0812">Transmembrane</keyword>